<comment type="similarity">
    <text evidence="1">Belongs to the MreC family.</text>
</comment>
<evidence type="ECO:0000256" key="4">
    <source>
        <dbReference type="ARBA" id="ARBA00032089"/>
    </source>
</evidence>
<gene>
    <name evidence="7" type="ORF">BA177_12595</name>
</gene>
<dbReference type="AlphaFoldDB" id="A0A193LKW1"/>
<reference evidence="7 8" key="1">
    <citation type="submission" date="2016-06" db="EMBL/GenBank/DDBJ databases">
        <title>Complete genome sequence of a deep-branching marine Gamma Proteobacterium Woeseia oceani type strain XK5.</title>
        <authorList>
            <person name="Mu D."/>
            <person name="Du Z."/>
        </authorList>
    </citation>
    <scope>NUCLEOTIDE SEQUENCE [LARGE SCALE GENOMIC DNA]</scope>
    <source>
        <strain evidence="7 8">XK5</strain>
    </source>
</reference>
<protein>
    <recommendedName>
        <fullName evidence="2">Cell shape-determining protein MreC</fullName>
    </recommendedName>
    <alternativeName>
        <fullName evidence="4">Cell shape protein MreC</fullName>
    </alternativeName>
</protein>
<dbReference type="Gene3D" id="2.40.10.340">
    <property type="entry name" value="Rod shape-determining protein MreC, domain 1"/>
    <property type="match status" value="1"/>
</dbReference>
<keyword evidence="8" id="KW-1185">Reference proteome</keyword>
<dbReference type="NCBIfam" id="TIGR00219">
    <property type="entry name" value="mreC"/>
    <property type="match status" value="1"/>
</dbReference>
<dbReference type="PIRSF" id="PIRSF038471">
    <property type="entry name" value="MreC"/>
    <property type="match status" value="1"/>
</dbReference>
<evidence type="ECO:0000313" key="7">
    <source>
        <dbReference type="EMBL" id="ANO53210.1"/>
    </source>
</evidence>
<accession>A0A193LKW1</accession>
<evidence type="ECO:0000256" key="5">
    <source>
        <dbReference type="SAM" id="MobiDB-lite"/>
    </source>
</evidence>
<dbReference type="KEGG" id="woc:BA177_12595"/>
<proteinExistence type="inferred from homology"/>
<evidence type="ECO:0000256" key="1">
    <source>
        <dbReference type="ARBA" id="ARBA00009369"/>
    </source>
</evidence>
<evidence type="ECO:0000259" key="6">
    <source>
        <dbReference type="Pfam" id="PF04085"/>
    </source>
</evidence>
<evidence type="ECO:0000313" key="8">
    <source>
        <dbReference type="Proteomes" id="UP000092695"/>
    </source>
</evidence>
<dbReference type="EMBL" id="CP016268">
    <property type="protein sequence ID" value="ANO53210.1"/>
    <property type="molecule type" value="Genomic_DNA"/>
</dbReference>
<sequence length="266" mass="29163">MIVDQRQQHLDAVRKAISAAVYPLRVLVDAPVSSWHWLQNTTADRNDLLLENSRLTAERLLTHARLQRYAALEAENARLRAMLEATPRMTDRVRVAEIMSVSSNPYRHSIVIDKGERDDVYDGQALIDSGGVVGQVIETGLLSSQALLISDPDHALPVEVNRTGLRTIAFGTGEYDRLDLQYLPNNADIEVGDLLVTSGLGGAFPAGYPVATVVKVERIPQEPFAQVSAKPTAALNQVREIMLIWSSATPPSEAEAEETEDVEDDG</sequence>
<dbReference type="InterPro" id="IPR055342">
    <property type="entry name" value="MreC_beta-barrel_core"/>
</dbReference>
<feature type="domain" description="Rod shape-determining protein MreC beta-barrel core" evidence="6">
    <location>
        <begin position="98"/>
        <end position="245"/>
    </location>
</feature>
<organism evidence="7 8">
    <name type="scientific">Woeseia oceani</name>
    <dbReference type="NCBI Taxonomy" id="1548547"/>
    <lineage>
        <taxon>Bacteria</taxon>
        <taxon>Pseudomonadati</taxon>
        <taxon>Pseudomonadota</taxon>
        <taxon>Gammaproteobacteria</taxon>
        <taxon>Woeseiales</taxon>
        <taxon>Woeseiaceae</taxon>
        <taxon>Woeseia</taxon>
    </lineage>
</organism>
<dbReference type="GO" id="GO:0005886">
    <property type="term" value="C:plasma membrane"/>
    <property type="evidence" value="ECO:0007669"/>
    <property type="project" value="TreeGrafter"/>
</dbReference>
<dbReference type="Pfam" id="PF04085">
    <property type="entry name" value="MreC"/>
    <property type="match status" value="1"/>
</dbReference>
<feature type="region of interest" description="Disordered" evidence="5">
    <location>
        <begin position="247"/>
        <end position="266"/>
    </location>
</feature>
<keyword evidence="3" id="KW-0133">Cell shape</keyword>
<dbReference type="InterPro" id="IPR007221">
    <property type="entry name" value="MreC"/>
</dbReference>
<evidence type="ECO:0000256" key="2">
    <source>
        <dbReference type="ARBA" id="ARBA00013855"/>
    </source>
</evidence>
<dbReference type="InterPro" id="IPR042175">
    <property type="entry name" value="Cell/Rod_MreC_2"/>
</dbReference>
<dbReference type="STRING" id="1548547.BA177_12595"/>
<feature type="compositionally biased region" description="Acidic residues" evidence="5">
    <location>
        <begin position="254"/>
        <end position="266"/>
    </location>
</feature>
<dbReference type="Proteomes" id="UP000092695">
    <property type="component" value="Chromosome"/>
</dbReference>
<dbReference type="Gene3D" id="2.40.10.350">
    <property type="entry name" value="Rod shape-determining protein MreC, domain 2"/>
    <property type="match status" value="1"/>
</dbReference>
<dbReference type="InterPro" id="IPR042177">
    <property type="entry name" value="Cell/Rod_1"/>
</dbReference>
<name>A0A193LKW1_9GAMM</name>
<dbReference type="PANTHER" id="PTHR34138">
    <property type="entry name" value="CELL SHAPE-DETERMINING PROTEIN MREC"/>
    <property type="match status" value="1"/>
</dbReference>
<dbReference type="PANTHER" id="PTHR34138:SF1">
    <property type="entry name" value="CELL SHAPE-DETERMINING PROTEIN MREC"/>
    <property type="match status" value="1"/>
</dbReference>
<dbReference type="GO" id="GO:0008360">
    <property type="term" value="P:regulation of cell shape"/>
    <property type="evidence" value="ECO:0007669"/>
    <property type="project" value="UniProtKB-KW"/>
</dbReference>
<evidence type="ECO:0000256" key="3">
    <source>
        <dbReference type="ARBA" id="ARBA00022960"/>
    </source>
</evidence>